<comment type="caution">
    <text evidence="2">The sequence shown here is derived from an EMBL/GenBank/DDBJ whole genome shotgun (WGS) entry which is preliminary data.</text>
</comment>
<feature type="chain" id="PRO_5022756416" description="C-type lysozyme inhibitor domain-containing protein" evidence="1">
    <location>
        <begin position="22"/>
        <end position="217"/>
    </location>
</feature>
<organism evidence="2 3">
    <name type="scientific">Parahaliea maris</name>
    <dbReference type="NCBI Taxonomy" id="2716870"/>
    <lineage>
        <taxon>Bacteria</taxon>
        <taxon>Pseudomonadati</taxon>
        <taxon>Pseudomonadota</taxon>
        <taxon>Gammaproteobacteria</taxon>
        <taxon>Cellvibrionales</taxon>
        <taxon>Halieaceae</taxon>
        <taxon>Parahaliea</taxon>
    </lineage>
</organism>
<protein>
    <recommendedName>
        <fullName evidence="4">C-type lysozyme inhibitor domain-containing protein</fullName>
    </recommendedName>
</protein>
<dbReference type="AlphaFoldDB" id="A0A5C8ZR37"/>
<keyword evidence="3" id="KW-1185">Reference proteome</keyword>
<gene>
    <name evidence="2" type="ORF">FV139_17755</name>
</gene>
<accession>A0A5C8ZR37</accession>
<reference evidence="2 3" key="1">
    <citation type="submission" date="2019-08" db="EMBL/GenBank/DDBJ databases">
        <title>Parahaliea maris sp. nov., isolated from the surface seawater.</title>
        <authorList>
            <person name="Liu Y."/>
        </authorList>
    </citation>
    <scope>NUCLEOTIDE SEQUENCE [LARGE SCALE GENOMIC DNA]</scope>
    <source>
        <strain evidence="2 3">HSLHS9</strain>
    </source>
</reference>
<dbReference type="RefSeq" id="WP_148069814.1">
    <property type="nucleotide sequence ID" value="NZ_VRZA01000007.1"/>
</dbReference>
<evidence type="ECO:0000313" key="3">
    <source>
        <dbReference type="Proteomes" id="UP000321039"/>
    </source>
</evidence>
<evidence type="ECO:0000313" key="2">
    <source>
        <dbReference type="EMBL" id="TXS90815.1"/>
    </source>
</evidence>
<keyword evidence="1" id="KW-0732">Signal</keyword>
<name>A0A5C8ZR37_9GAMM</name>
<sequence>MNKFGLWAATLSALWAATASADSTEARCDIYPAGEDHASASIACTFSQRQGYVTITRSDGITHDLSPVGDEPGNYQDQDGHPVYRNSGLGDQGLIFRMPDESVYVYWSTAGLEPADDDNPTAPYTTADYDATTLLRCKAAGESEFGTCPGGILRMDGGQASIVVTSPKGEEFTINFMTDYVNATNRELKANLEGDMWTLEFANGEVWQVPLAAIEGG</sequence>
<dbReference type="EMBL" id="VRZA01000007">
    <property type="protein sequence ID" value="TXS90815.1"/>
    <property type="molecule type" value="Genomic_DNA"/>
</dbReference>
<evidence type="ECO:0008006" key="4">
    <source>
        <dbReference type="Google" id="ProtNLM"/>
    </source>
</evidence>
<proteinExistence type="predicted"/>
<dbReference type="Proteomes" id="UP000321039">
    <property type="component" value="Unassembled WGS sequence"/>
</dbReference>
<feature type="signal peptide" evidence="1">
    <location>
        <begin position="1"/>
        <end position="21"/>
    </location>
</feature>
<evidence type="ECO:0000256" key="1">
    <source>
        <dbReference type="SAM" id="SignalP"/>
    </source>
</evidence>